<evidence type="ECO:0000256" key="1">
    <source>
        <dbReference type="SAM" id="SignalP"/>
    </source>
</evidence>
<evidence type="ECO:0000313" key="3">
    <source>
        <dbReference type="Proteomes" id="UP001331761"/>
    </source>
</evidence>
<proteinExistence type="predicted"/>
<name>A0AAN8FSK7_TRICO</name>
<protein>
    <submittedName>
        <fullName evidence="2">Uncharacterized protein</fullName>
    </submittedName>
</protein>
<feature type="chain" id="PRO_5042818255" evidence="1">
    <location>
        <begin position="20"/>
        <end position="161"/>
    </location>
</feature>
<accession>A0AAN8FSK7</accession>
<keyword evidence="3" id="KW-1185">Reference proteome</keyword>
<sequence>MLRWTAVILRFTMVVTCSAWNPNNVVDRWPRQPNYQTTVRFAARGLFTRPCGELRDIQVSTGYIPAPPDDEKNICKEEYESIVCRQRRSLAHDENWLEKTLKVYQMQAMEDHIWKTVQCLLSRLSELKNKLSGTGPLQHSSKLKALVQPSHQQPNTTVAGP</sequence>
<feature type="signal peptide" evidence="1">
    <location>
        <begin position="1"/>
        <end position="19"/>
    </location>
</feature>
<dbReference type="AlphaFoldDB" id="A0AAN8FSK7"/>
<reference evidence="2 3" key="1">
    <citation type="submission" date="2019-10" db="EMBL/GenBank/DDBJ databases">
        <title>Assembly and Annotation for the nematode Trichostrongylus colubriformis.</title>
        <authorList>
            <person name="Martin J."/>
        </authorList>
    </citation>
    <scope>NUCLEOTIDE SEQUENCE [LARGE SCALE GENOMIC DNA]</scope>
    <source>
        <strain evidence="2">G859</strain>
        <tissue evidence="2">Whole worm</tissue>
    </source>
</reference>
<dbReference type="Proteomes" id="UP001331761">
    <property type="component" value="Unassembled WGS sequence"/>
</dbReference>
<organism evidence="2 3">
    <name type="scientific">Trichostrongylus colubriformis</name>
    <name type="common">Black scour worm</name>
    <dbReference type="NCBI Taxonomy" id="6319"/>
    <lineage>
        <taxon>Eukaryota</taxon>
        <taxon>Metazoa</taxon>
        <taxon>Ecdysozoa</taxon>
        <taxon>Nematoda</taxon>
        <taxon>Chromadorea</taxon>
        <taxon>Rhabditida</taxon>
        <taxon>Rhabditina</taxon>
        <taxon>Rhabditomorpha</taxon>
        <taxon>Strongyloidea</taxon>
        <taxon>Trichostrongylidae</taxon>
        <taxon>Trichostrongylus</taxon>
    </lineage>
</organism>
<keyword evidence="1" id="KW-0732">Signal</keyword>
<evidence type="ECO:0000313" key="2">
    <source>
        <dbReference type="EMBL" id="KAK5983205.1"/>
    </source>
</evidence>
<gene>
    <name evidence="2" type="ORF">GCK32_012996</name>
</gene>
<comment type="caution">
    <text evidence="2">The sequence shown here is derived from an EMBL/GenBank/DDBJ whole genome shotgun (WGS) entry which is preliminary data.</text>
</comment>
<dbReference type="EMBL" id="WIXE01004253">
    <property type="protein sequence ID" value="KAK5983205.1"/>
    <property type="molecule type" value="Genomic_DNA"/>
</dbReference>